<accession>A0AA43QP38</accession>
<dbReference type="Proteomes" id="UP001161017">
    <property type="component" value="Unassembled WGS sequence"/>
</dbReference>
<name>A0AA43QP38_9LECA</name>
<organism evidence="1 2">
    <name type="scientific">Ramalina farinacea</name>
    <dbReference type="NCBI Taxonomy" id="258253"/>
    <lineage>
        <taxon>Eukaryota</taxon>
        <taxon>Fungi</taxon>
        <taxon>Dikarya</taxon>
        <taxon>Ascomycota</taxon>
        <taxon>Pezizomycotina</taxon>
        <taxon>Lecanoromycetes</taxon>
        <taxon>OSLEUM clade</taxon>
        <taxon>Lecanoromycetidae</taxon>
        <taxon>Lecanorales</taxon>
        <taxon>Lecanorineae</taxon>
        <taxon>Ramalinaceae</taxon>
        <taxon>Ramalina</taxon>
    </lineage>
</organism>
<dbReference type="EMBL" id="JAPUFD010000009">
    <property type="protein sequence ID" value="MDI1489487.1"/>
    <property type="molecule type" value="Genomic_DNA"/>
</dbReference>
<reference evidence="1" key="1">
    <citation type="journal article" date="2023" name="Genome Biol. Evol.">
        <title>First Whole Genome Sequence and Flow Cytometry Genome Size Data for the Lichen-Forming Fungus Ramalina farinacea (Ascomycota).</title>
        <authorList>
            <person name="Llewellyn T."/>
            <person name="Mian S."/>
            <person name="Hill R."/>
            <person name="Leitch I.J."/>
            <person name="Gaya E."/>
        </authorList>
    </citation>
    <scope>NUCLEOTIDE SEQUENCE</scope>
    <source>
        <strain evidence="1">LIQ254RAFAR</strain>
    </source>
</reference>
<protein>
    <submittedName>
        <fullName evidence="1">Uncharacterized protein</fullName>
    </submittedName>
</protein>
<evidence type="ECO:0000313" key="2">
    <source>
        <dbReference type="Proteomes" id="UP001161017"/>
    </source>
</evidence>
<evidence type="ECO:0000313" key="1">
    <source>
        <dbReference type="EMBL" id="MDI1489487.1"/>
    </source>
</evidence>
<comment type="caution">
    <text evidence="1">The sequence shown here is derived from an EMBL/GenBank/DDBJ whole genome shotgun (WGS) entry which is preliminary data.</text>
</comment>
<sequence length="269" mass="31814">MREVAQRASLFLLSEEKNWNTPPELEYFFNETHFKGLRATYDIKLPSQQQVNEESFRISPGNARFELMWQSHAPQYKNDLDTYIWQSFRSRPQSDWASISILDNRAPRDIRMILILKDEASMRDLRKQRKILPSQRHYWSATSELNAALQAIFSLATSGLVTFLKEAWVSIGNLTFEARRKPRIEKVQYLLHLKDCVECAKNDIRQNLSQLEEMAQYLIGLARLNPEIHHNTFERKSYKDDFTYLQDEMKKLGETIERLQKEARPSVRK</sequence>
<keyword evidence="2" id="KW-1185">Reference proteome</keyword>
<gene>
    <name evidence="1" type="ORF">OHK93_008766</name>
</gene>
<proteinExistence type="predicted"/>
<dbReference type="AlphaFoldDB" id="A0AA43QP38"/>